<dbReference type="PANTHER" id="PTHR40781">
    <property type="match status" value="1"/>
</dbReference>
<evidence type="ECO:0000313" key="3">
    <source>
        <dbReference type="EMBL" id="RLL97954.1"/>
    </source>
</evidence>
<dbReference type="STRING" id="1245748.A0A3R7GBD3"/>
<keyword evidence="4" id="KW-1185">Reference proteome</keyword>
<dbReference type="Proteomes" id="UP000215289">
    <property type="component" value="Unassembled WGS sequence"/>
</dbReference>
<evidence type="ECO:0000256" key="1">
    <source>
        <dbReference type="SAM" id="MobiDB-lite"/>
    </source>
</evidence>
<dbReference type="InterPro" id="IPR056009">
    <property type="entry name" value="DUF7587"/>
</dbReference>
<dbReference type="EMBL" id="NIDN02000064">
    <property type="protein sequence ID" value="RLL97954.1"/>
    <property type="molecule type" value="Genomic_DNA"/>
</dbReference>
<feature type="domain" description="DUF7587" evidence="2">
    <location>
        <begin position="31"/>
        <end position="178"/>
    </location>
</feature>
<evidence type="ECO:0000259" key="2">
    <source>
        <dbReference type="Pfam" id="PF24494"/>
    </source>
</evidence>
<organism evidence="3 4">
    <name type="scientific">Aspergillus turcosus</name>
    <dbReference type="NCBI Taxonomy" id="1245748"/>
    <lineage>
        <taxon>Eukaryota</taxon>
        <taxon>Fungi</taxon>
        <taxon>Dikarya</taxon>
        <taxon>Ascomycota</taxon>
        <taxon>Pezizomycotina</taxon>
        <taxon>Eurotiomycetes</taxon>
        <taxon>Eurotiomycetidae</taxon>
        <taxon>Eurotiales</taxon>
        <taxon>Aspergillaceae</taxon>
        <taxon>Aspergillus</taxon>
        <taxon>Aspergillus subgen. Fumigati</taxon>
    </lineage>
</organism>
<dbReference type="PANTHER" id="PTHR40781:SF1">
    <property type="match status" value="1"/>
</dbReference>
<dbReference type="OrthoDB" id="88561at2759"/>
<protein>
    <recommendedName>
        <fullName evidence="2">DUF7587 domain-containing protein</fullName>
    </recommendedName>
</protein>
<reference evidence="3 4" key="1">
    <citation type="submission" date="2018-08" db="EMBL/GenBank/DDBJ databases">
        <title>Draft genome sequences of two Aspergillus turcosus clinical strains isolated from bronchoalveolar lavage fluid: one azole-susceptible and the other azole-resistant.</title>
        <authorList>
            <person name="Parent-Michaud M."/>
            <person name="Dufresne P.J."/>
            <person name="Fournier E."/>
            <person name="Martineau C."/>
            <person name="Moreira S."/>
            <person name="Perkins V."/>
            <person name="De Repentigny L."/>
            <person name="Dufresne S.F."/>
        </authorList>
    </citation>
    <scope>NUCLEOTIDE SEQUENCE [LARGE SCALE GENOMIC DNA]</scope>
    <source>
        <strain evidence="3">HMR AF 1038</strain>
    </source>
</reference>
<gene>
    <name evidence="3" type="ORF">CFD26_106654</name>
</gene>
<name>A0A3R7GBD3_9EURO</name>
<comment type="caution">
    <text evidence="3">The sequence shown here is derived from an EMBL/GenBank/DDBJ whole genome shotgun (WGS) entry which is preliminary data.</text>
</comment>
<feature type="compositionally biased region" description="Polar residues" evidence="1">
    <location>
        <begin position="1"/>
        <end position="13"/>
    </location>
</feature>
<accession>A0A3R7GBD3</accession>
<dbReference type="Pfam" id="PF24494">
    <property type="entry name" value="DUF7587"/>
    <property type="match status" value="1"/>
</dbReference>
<sequence>MSPSPQQRVAESSSPEKVEKMEKYRLSKERLPSKLYRIHYPASRTTYSEEEGFTAAHRTKVYRKQDVDDFKSDIVKQFTWHCREPLPFISLFSDLDHAENWGLKRPWQGDAPDSNDDAWTLFVIDTKLLDASCIFRLEDLVKGLGLQIPDKAEQHISGAYLCLHTIPASAIVKKMDPDQVEEGEKWDYLDGSDSEREALQENWNTIIENNMEDNWSSFTLA</sequence>
<proteinExistence type="predicted"/>
<feature type="region of interest" description="Disordered" evidence="1">
    <location>
        <begin position="1"/>
        <end position="23"/>
    </location>
</feature>
<feature type="compositionally biased region" description="Basic and acidic residues" evidence="1">
    <location>
        <begin position="14"/>
        <end position="23"/>
    </location>
</feature>
<evidence type="ECO:0000313" key="4">
    <source>
        <dbReference type="Proteomes" id="UP000215289"/>
    </source>
</evidence>
<dbReference type="AlphaFoldDB" id="A0A3R7GBD3"/>